<feature type="region of interest" description="Disordered" evidence="4">
    <location>
        <begin position="285"/>
        <end position="333"/>
    </location>
</feature>
<dbReference type="EMBL" id="NBSH01000003">
    <property type="protein sequence ID" value="ORX38810.1"/>
    <property type="molecule type" value="Genomic_DNA"/>
</dbReference>
<feature type="compositionally biased region" description="Basic and acidic residues" evidence="4">
    <location>
        <begin position="207"/>
        <end position="223"/>
    </location>
</feature>
<evidence type="ECO:0000313" key="6">
    <source>
        <dbReference type="EMBL" id="ORX38810.1"/>
    </source>
</evidence>
<dbReference type="InterPro" id="IPR046347">
    <property type="entry name" value="bZIP_sf"/>
</dbReference>
<feature type="domain" description="BZIP" evidence="5">
    <location>
        <begin position="223"/>
        <end position="238"/>
    </location>
</feature>
<comment type="subcellular location">
    <subcellularLocation>
        <location evidence="1">Nucleus</location>
    </subcellularLocation>
</comment>
<dbReference type="PANTHER" id="PTHR40621:SF10">
    <property type="entry name" value="BZIP DOMAIN-CONTAINING PROTEIN"/>
    <property type="match status" value="1"/>
</dbReference>
<feature type="region of interest" description="Disordered" evidence="4">
    <location>
        <begin position="109"/>
        <end position="223"/>
    </location>
</feature>
<dbReference type="OrthoDB" id="5571888at2759"/>
<reference evidence="6 7" key="1">
    <citation type="submission" date="2017-03" db="EMBL/GenBank/DDBJ databases">
        <title>Widespread Adenine N6-methylation of Active Genes in Fungi.</title>
        <authorList>
            <consortium name="DOE Joint Genome Institute"/>
            <person name="Mondo S.J."/>
            <person name="Dannebaum R.O."/>
            <person name="Kuo R.C."/>
            <person name="Louie K.B."/>
            <person name="Bewick A.J."/>
            <person name="Labutti K."/>
            <person name="Haridas S."/>
            <person name="Kuo A."/>
            <person name="Salamov A."/>
            <person name="Ahrendt S.R."/>
            <person name="Lau R."/>
            <person name="Bowen B.P."/>
            <person name="Lipzen A."/>
            <person name="Sullivan W."/>
            <person name="Andreopoulos W.B."/>
            <person name="Clum A."/>
            <person name="Lindquist E."/>
            <person name="Daum C."/>
            <person name="Northen T.R."/>
            <person name="Ramamoorthy G."/>
            <person name="Schmitz R.J."/>
            <person name="Gryganskyi A."/>
            <person name="Culley D."/>
            <person name="Magnuson J."/>
            <person name="James T.Y."/>
            <person name="O'Malley M.A."/>
            <person name="Stajich J.E."/>
            <person name="Spatafora J.W."/>
            <person name="Visel A."/>
            <person name="Grigoriev I.V."/>
        </authorList>
    </citation>
    <scope>NUCLEOTIDE SEQUENCE [LARGE SCALE GENOMIC DNA]</scope>
    <source>
        <strain evidence="6 7">NRRL Y-17943</strain>
    </source>
</reference>
<dbReference type="GO" id="GO:0090575">
    <property type="term" value="C:RNA polymerase II transcription regulator complex"/>
    <property type="evidence" value="ECO:0007669"/>
    <property type="project" value="TreeGrafter"/>
</dbReference>
<protein>
    <recommendedName>
        <fullName evidence="5">BZIP domain-containing protein</fullName>
    </recommendedName>
</protein>
<evidence type="ECO:0000256" key="2">
    <source>
        <dbReference type="ARBA" id="ARBA00023242"/>
    </source>
</evidence>
<feature type="compositionally biased region" description="Low complexity" evidence="4">
    <location>
        <begin position="293"/>
        <end position="305"/>
    </location>
</feature>
<dbReference type="GeneID" id="33559213"/>
<dbReference type="SUPFAM" id="SSF57959">
    <property type="entry name" value="Leucine zipper domain"/>
    <property type="match status" value="1"/>
</dbReference>
<dbReference type="AlphaFoldDB" id="A0A1Y1UL90"/>
<keyword evidence="2" id="KW-0539">Nucleus</keyword>
<sequence length="585" mass="63086">MNQYHTFAKATSAPAEDFTIKQEPAPPAALVQAPAPAPGDFLGLPADQQLALQQLLDNLITYQNQFGVDMTDTAQAPVNNGSNAMTDMETLSGTVQPSMVFHSPVVTAPSVPSTSSATSSSVSPVNLKQSPAPSEDELIALDPLSPPVRKNRQASTGSMSEDLDAKIDSLVPLPTIFSAGRGKGGKKGGGLSSVVRGDDEEVDDDDSWRPSPEEYKKLSSKEKRQLRNKLSARAFRTRRKDYIGTLEAHIKDRDTVIDAIRSELVSSRVENQDLRRELEALKKSTMSILHPESASSSSASRAPAPLGMPESGPSRPRANATQPQPKFNTRKDLASTSLDTTKAFWGGNPDFFNSANSGSTICHTMLTPDFVLPKTEETTPLKSIHDLPRINLNPRLNETPEPLKRVSPARSPLPPALAKDDLNGTFAEWSESNHFNLRTMDSYRMQIWSRLAREAAAEKTSIPVDIRPKFYTESSSTAAAALAAHATNHVTSKLASSFWSAFTRPGSSKSLDTDKLAAVVTGRSKLAVVPSKDTDHTDDLVASLSGLKLQTGLNGSEGVGLRTRENPLTMISNFVFKLSNPMTGA</sequence>
<gene>
    <name evidence="6" type="ORF">BD324DRAFT_641191</name>
</gene>
<feature type="compositionally biased region" description="Low complexity" evidence="4">
    <location>
        <begin position="109"/>
        <end position="125"/>
    </location>
</feature>
<dbReference type="GO" id="GO:0001228">
    <property type="term" value="F:DNA-binding transcription activator activity, RNA polymerase II-specific"/>
    <property type="evidence" value="ECO:0007669"/>
    <property type="project" value="TreeGrafter"/>
</dbReference>
<dbReference type="STRING" id="4999.A0A1Y1UL90"/>
<evidence type="ECO:0000256" key="4">
    <source>
        <dbReference type="SAM" id="MobiDB-lite"/>
    </source>
</evidence>
<evidence type="ECO:0000313" key="7">
    <source>
        <dbReference type="Proteomes" id="UP000193218"/>
    </source>
</evidence>
<accession>A0A1Y1UL90</accession>
<dbReference type="CDD" id="cd14810">
    <property type="entry name" value="bZIP_u1"/>
    <property type="match status" value="1"/>
</dbReference>
<dbReference type="SMART" id="SM00338">
    <property type="entry name" value="BRLZ"/>
    <property type="match status" value="1"/>
</dbReference>
<proteinExistence type="predicted"/>
<keyword evidence="3" id="KW-0175">Coiled coil</keyword>
<comment type="caution">
    <text evidence="6">The sequence shown here is derived from an EMBL/GenBank/DDBJ whole genome shotgun (WGS) entry which is preliminary data.</text>
</comment>
<organism evidence="6 7">
    <name type="scientific">Kockovaella imperatae</name>
    <dbReference type="NCBI Taxonomy" id="4999"/>
    <lineage>
        <taxon>Eukaryota</taxon>
        <taxon>Fungi</taxon>
        <taxon>Dikarya</taxon>
        <taxon>Basidiomycota</taxon>
        <taxon>Agaricomycotina</taxon>
        <taxon>Tremellomycetes</taxon>
        <taxon>Tremellales</taxon>
        <taxon>Cuniculitremaceae</taxon>
        <taxon>Kockovaella</taxon>
    </lineage>
</organism>
<feature type="region of interest" description="Disordered" evidence="4">
    <location>
        <begin position="392"/>
        <end position="413"/>
    </location>
</feature>
<dbReference type="RefSeq" id="XP_021872673.1">
    <property type="nucleotide sequence ID" value="XM_022017404.1"/>
</dbReference>
<dbReference type="PANTHER" id="PTHR40621">
    <property type="entry name" value="TRANSCRIPTION FACTOR KAPC-RELATED"/>
    <property type="match status" value="1"/>
</dbReference>
<evidence type="ECO:0000259" key="5">
    <source>
        <dbReference type="PROSITE" id="PS00036"/>
    </source>
</evidence>
<dbReference type="InterPro" id="IPR050936">
    <property type="entry name" value="AP-1-like"/>
</dbReference>
<evidence type="ECO:0000256" key="1">
    <source>
        <dbReference type="ARBA" id="ARBA00004123"/>
    </source>
</evidence>
<feature type="coiled-coil region" evidence="3">
    <location>
        <begin position="257"/>
        <end position="284"/>
    </location>
</feature>
<dbReference type="Proteomes" id="UP000193218">
    <property type="component" value="Unassembled WGS sequence"/>
</dbReference>
<dbReference type="InParanoid" id="A0A1Y1UL90"/>
<dbReference type="InterPro" id="IPR004827">
    <property type="entry name" value="bZIP"/>
</dbReference>
<keyword evidence="7" id="KW-1185">Reference proteome</keyword>
<name>A0A1Y1UL90_9TREE</name>
<dbReference type="GO" id="GO:0000976">
    <property type="term" value="F:transcription cis-regulatory region binding"/>
    <property type="evidence" value="ECO:0007669"/>
    <property type="project" value="InterPro"/>
</dbReference>
<dbReference type="Gene3D" id="1.20.5.170">
    <property type="match status" value="1"/>
</dbReference>
<dbReference type="PROSITE" id="PS00036">
    <property type="entry name" value="BZIP_BASIC"/>
    <property type="match status" value="1"/>
</dbReference>
<evidence type="ECO:0000256" key="3">
    <source>
        <dbReference type="SAM" id="Coils"/>
    </source>
</evidence>